<dbReference type="PRINTS" id="PR00035">
    <property type="entry name" value="HTHGNTR"/>
</dbReference>
<dbReference type="PANTHER" id="PTHR43537">
    <property type="entry name" value="TRANSCRIPTIONAL REGULATOR, GNTR FAMILY"/>
    <property type="match status" value="1"/>
</dbReference>
<dbReference type="PROSITE" id="PS50949">
    <property type="entry name" value="HTH_GNTR"/>
    <property type="match status" value="1"/>
</dbReference>
<dbReference type="SUPFAM" id="SSF46785">
    <property type="entry name" value="Winged helix' DNA-binding domain"/>
    <property type="match status" value="1"/>
</dbReference>
<evidence type="ECO:0000313" key="6">
    <source>
        <dbReference type="Proteomes" id="UP000223606"/>
    </source>
</evidence>
<dbReference type="SMART" id="SM00895">
    <property type="entry name" value="FCD"/>
    <property type="match status" value="1"/>
</dbReference>
<dbReference type="InterPro" id="IPR036390">
    <property type="entry name" value="WH_DNA-bd_sf"/>
</dbReference>
<feature type="domain" description="HTH gntR-type" evidence="4">
    <location>
        <begin position="36"/>
        <end position="103"/>
    </location>
</feature>
<gene>
    <name evidence="5" type="primary">ydfH_4</name>
    <name evidence="5" type="ORF">HDIA_3265</name>
</gene>
<dbReference type="Pfam" id="PF00392">
    <property type="entry name" value="GntR"/>
    <property type="match status" value="1"/>
</dbReference>
<evidence type="ECO:0000256" key="2">
    <source>
        <dbReference type="ARBA" id="ARBA00023125"/>
    </source>
</evidence>
<dbReference type="EMBL" id="LT960614">
    <property type="protein sequence ID" value="SON56806.1"/>
    <property type="molecule type" value="Genomic_DNA"/>
</dbReference>
<evidence type="ECO:0000256" key="3">
    <source>
        <dbReference type="ARBA" id="ARBA00023163"/>
    </source>
</evidence>
<dbReference type="InterPro" id="IPR036388">
    <property type="entry name" value="WH-like_DNA-bd_sf"/>
</dbReference>
<dbReference type="SMART" id="SM00345">
    <property type="entry name" value="HTH_GNTR"/>
    <property type="match status" value="1"/>
</dbReference>
<keyword evidence="6" id="KW-1185">Reference proteome</keyword>
<evidence type="ECO:0000256" key="1">
    <source>
        <dbReference type="ARBA" id="ARBA00023015"/>
    </source>
</evidence>
<accession>A0A2C9D959</accession>
<dbReference type="SUPFAM" id="SSF48008">
    <property type="entry name" value="GntR ligand-binding domain-like"/>
    <property type="match status" value="1"/>
</dbReference>
<dbReference type="InterPro" id="IPR000524">
    <property type="entry name" value="Tscrpt_reg_HTH_GntR"/>
</dbReference>
<dbReference type="Gene3D" id="1.20.120.530">
    <property type="entry name" value="GntR ligand-binding domain-like"/>
    <property type="match status" value="1"/>
</dbReference>
<dbReference type="InterPro" id="IPR008920">
    <property type="entry name" value="TF_FadR/GntR_C"/>
</dbReference>
<reference evidence="6" key="1">
    <citation type="submission" date="2017-09" db="EMBL/GenBank/DDBJ databases">
        <title>Genome sequence of Nannocystis excedens DSM 71.</title>
        <authorList>
            <person name="Blom J."/>
        </authorList>
    </citation>
    <scope>NUCLEOTIDE SEQUENCE [LARGE SCALE GENOMIC DNA]</scope>
    <source>
        <strain evidence="6">type strain: E19</strain>
    </source>
</reference>
<evidence type="ECO:0000259" key="4">
    <source>
        <dbReference type="PROSITE" id="PS50949"/>
    </source>
</evidence>
<sequence>MARRAKDRNGTKESETMTEASILEIASTEPGTLRAGTRSEELRAKLEEMIVSAELQPGERLDEAELAARFKVSRTPVREALKALAAMGLVEVRGRQGVTVASISIPVLIEMFEMMAAMEGLCAKLAARRATVAQKAEMRAIHARLVEALEDGDPSRFYDINREFHEVLYDASHAQFIAQQTRALRKRVAAYRRYVTYQPGRMASTIGEHEKIMTAIEKADAEGAFKAASDHVMLLGDDMADFIAALPKGLMLA</sequence>
<dbReference type="InterPro" id="IPR011711">
    <property type="entry name" value="GntR_C"/>
</dbReference>
<dbReference type="GO" id="GO:0003700">
    <property type="term" value="F:DNA-binding transcription factor activity"/>
    <property type="evidence" value="ECO:0007669"/>
    <property type="project" value="InterPro"/>
</dbReference>
<dbReference type="CDD" id="cd07377">
    <property type="entry name" value="WHTH_GntR"/>
    <property type="match status" value="1"/>
</dbReference>
<proteinExistence type="predicted"/>
<dbReference type="Proteomes" id="UP000223606">
    <property type="component" value="Chromosome 1"/>
</dbReference>
<dbReference type="PANTHER" id="PTHR43537:SF49">
    <property type="entry name" value="TRANSCRIPTIONAL REGULATORY PROTEIN"/>
    <property type="match status" value="1"/>
</dbReference>
<keyword evidence="1" id="KW-0805">Transcription regulation</keyword>
<name>A0A2C9D959_9HYPH</name>
<dbReference type="AlphaFoldDB" id="A0A2C9D959"/>
<dbReference type="GO" id="GO:0003677">
    <property type="term" value="F:DNA binding"/>
    <property type="evidence" value="ECO:0007669"/>
    <property type="project" value="UniProtKB-KW"/>
</dbReference>
<dbReference type="Pfam" id="PF07729">
    <property type="entry name" value="FCD"/>
    <property type="match status" value="1"/>
</dbReference>
<dbReference type="KEGG" id="hdi:HDIA_3265"/>
<evidence type="ECO:0000313" key="5">
    <source>
        <dbReference type="EMBL" id="SON56806.1"/>
    </source>
</evidence>
<dbReference type="Gene3D" id="1.10.10.10">
    <property type="entry name" value="Winged helix-like DNA-binding domain superfamily/Winged helix DNA-binding domain"/>
    <property type="match status" value="1"/>
</dbReference>
<keyword evidence="2" id="KW-0238">DNA-binding</keyword>
<protein>
    <submittedName>
        <fullName evidence="5">Putative HTH-type transcriptional regulator YdfH</fullName>
    </submittedName>
</protein>
<keyword evidence="3" id="KW-0804">Transcription</keyword>
<organism evidence="5 6">
    <name type="scientific">Hartmannibacter diazotrophicus</name>
    <dbReference type="NCBI Taxonomy" id="1482074"/>
    <lineage>
        <taxon>Bacteria</taxon>
        <taxon>Pseudomonadati</taxon>
        <taxon>Pseudomonadota</taxon>
        <taxon>Alphaproteobacteria</taxon>
        <taxon>Hyphomicrobiales</taxon>
        <taxon>Pleomorphomonadaceae</taxon>
        <taxon>Hartmannibacter</taxon>
    </lineage>
</organism>